<evidence type="ECO:0000313" key="11">
    <source>
        <dbReference type="EMBL" id="MBP2380112.1"/>
    </source>
</evidence>
<dbReference type="PANTHER" id="PTHR43394">
    <property type="entry name" value="ATP-DEPENDENT PERMEASE MDL1, MITOCHONDRIAL"/>
    <property type="match status" value="1"/>
</dbReference>
<organism evidence="11 12">
    <name type="scientific">Brachybacterium sacelli</name>
    <dbReference type="NCBI Taxonomy" id="173364"/>
    <lineage>
        <taxon>Bacteria</taxon>
        <taxon>Bacillati</taxon>
        <taxon>Actinomycetota</taxon>
        <taxon>Actinomycetes</taxon>
        <taxon>Micrococcales</taxon>
        <taxon>Dermabacteraceae</taxon>
        <taxon>Brachybacterium</taxon>
    </lineage>
</organism>
<dbReference type="EMBL" id="JAGIOD010000001">
    <property type="protein sequence ID" value="MBP2380112.1"/>
    <property type="molecule type" value="Genomic_DNA"/>
</dbReference>
<evidence type="ECO:0000256" key="4">
    <source>
        <dbReference type="ARBA" id="ARBA00022840"/>
    </source>
</evidence>
<dbReference type="InterPro" id="IPR017871">
    <property type="entry name" value="ABC_transporter-like_CS"/>
</dbReference>
<dbReference type="PROSITE" id="PS50929">
    <property type="entry name" value="ABC_TM1F"/>
    <property type="match status" value="1"/>
</dbReference>
<dbReference type="Proteomes" id="UP001519290">
    <property type="component" value="Unassembled WGS sequence"/>
</dbReference>
<dbReference type="SUPFAM" id="SSF90123">
    <property type="entry name" value="ABC transporter transmembrane region"/>
    <property type="match status" value="1"/>
</dbReference>
<dbReference type="RefSeq" id="WP_245353968.1">
    <property type="nucleotide sequence ID" value="NZ_BAAAJW010000016.1"/>
</dbReference>
<feature type="transmembrane region" description="Helical" evidence="8">
    <location>
        <begin position="289"/>
        <end position="306"/>
    </location>
</feature>
<keyword evidence="2 8" id="KW-0812">Transmembrane</keyword>
<dbReference type="GO" id="GO:0005524">
    <property type="term" value="F:ATP binding"/>
    <property type="evidence" value="ECO:0007669"/>
    <property type="project" value="UniProtKB-KW"/>
</dbReference>
<evidence type="ECO:0000259" key="9">
    <source>
        <dbReference type="PROSITE" id="PS50893"/>
    </source>
</evidence>
<gene>
    <name evidence="11" type="ORF">JOF43_000069</name>
</gene>
<reference evidence="11 12" key="1">
    <citation type="submission" date="2021-03" db="EMBL/GenBank/DDBJ databases">
        <title>Sequencing the genomes of 1000 actinobacteria strains.</title>
        <authorList>
            <person name="Klenk H.-P."/>
        </authorList>
    </citation>
    <scope>NUCLEOTIDE SEQUENCE [LARGE SCALE GENOMIC DNA]</scope>
    <source>
        <strain evidence="11 12">DSM 14566</strain>
    </source>
</reference>
<keyword evidence="4 11" id="KW-0067">ATP-binding</keyword>
<dbReference type="SUPFAM" id="SSF52540">
    <property type="entry name" value="P-loop containing nucleoside triphosphate hydrolases"/>
    <property type="match status" value="1"/>
</dbReference>
<dbReference type="CDD" id="cd03254">
    <property type="entry name" value="ABCC_Glucan_exporter_like"/>
    <property type="match status" value="1"/>
</dbReference>
<dbReference type="PROSITE" id="PS50893">
    <property type="entry name" value="ABC_TRANSPORTER_2"/>
    <property type="match status" value="1"/>
</dbReference>
<comment type="subcellular location">
    <subcellularLocation>
        <location evidence="1">Cell membrane</location>
        <topology evidence="1">Multi-pass membrane protein</topology>
    </subcellularLocation>
</comment>
<keyword evidence="12" id="KW-1185">Reference proteome</keyword>
<feature type="domain" description="ABC transporter" evidence="9">
    <location>
        <begin position="465"/>
        <end position="699"/>
    </location>
</feature>
<evidence type="ECO:0000256" key="1">
    <source>
        <dbReference type="ARBA" id="ARBA00004651"/>
    </source>
</evidence>
<dbReference type="Gene3D" id="3.40.50.300">
    <property type="entry name" value="P-loop containing nucleotide triphosphate hydrolases"/>
    <property type="match status" value="1"/>
</dbReference>
<dbReference type="InterPro" id="IPR039421">
    <property type="entry name" value="Type_1_exporter"/>
</dbReference>
<keyword evidence="5 8" id="KW-1133">Transmembrane helix</keyword>
<dbReference type="SMART" id="SM00382">
    <property type="entry name" value="AAA"/>
    <property type="match status" value="1"/>
</dbReference>
<dbReference type="PROSITE" id="PS00211">
    <property type="entry name" value="ABC_TRANSPORTER_1"/>
    <property type="match status" value="1"/>
</dbReference>
<dbReference type="InterPro" id="IPR036640">
    <property type="entry name" value="ABC1_TM_sf"/>
</dbReference>
<comment type="caution">
    <text evidence="11">The sequence shown here is derived from an EMBL/GenBank/DDBJ whole genome shotgun (WGS) entry which is preliminary data.</text>
</comment>
<feature type="compositionally biased region" description="Acidic residues" evidence="7">
    <location>
        <begin position="1"/>
        <end position="11"/>
    </location>
</feature>
<evidence type="ECO:0000256" key="7">
    <source>
        <dbReference type="SAM" id="MobiDB-lite"/>
    </source>
</evidence>
<feature type="transmembrane region" description="Helical" evidence="8">
    <location>
        <begin position="263"/>
        <end position="283"/>
    </location>
</feature>
<dbReference type="Pfam" id="PF00664">
    <property type="entry name" value="ABC_membrane"/>
    <property type="match status" value="1"/>
</dbReference>
<evidence type="ECO:0000256" key="2">
    <source>
        <dbReference type="ARBA" id="ARBA00022692"/>
    </source>
</evidence>
<feature type="transmembrane region" description="Helical" evidence="8">
    <location>
        <begin position="366"/>
        <end position="392"/>
    </location>
</feature>
<dbReference type="CDD" id="cd18547">
    <property type="entry name" value="ABC_6TM_Tm288_like"/>
    <property type="match status" value="1"/>
</dbReference>
<protein>
    <submittedName>
        <fullName evidence="11">ATP-binding cassette subfamily B protein</fullName>
    </submittedName>
</protein>
<dbReference type="InterPro" id="IPR003593">
    <property type="entry name" value="AAA+_ATPase"/>
</dbReference>
<dbReference type="InterPro" id="IPR027417">
    <property type="entry name" value="P-loop_NTPase"/>
</dbReference>
<evidence type="ECO:0000256" key="8">
    <source>
        <dbReference type="SAM" id="Phobius"/>
    </source>
</evidence>
<evidence type="ECO:0000256" key="3">
    <source>
        <dbReference type="ARBA" id="ARBA00022741"/>
    </source>
</evidence>
<feature type="compositionally biased region" description="Low complexity" evidence="7">
    <location>
        <begin position="20"/>
        <end position="60"/>
    </location>
</feature>
<feature type="transmembrane region" description="Helical" evidence="8">
    <location>
        <begin position="188"/>
        <end position="213"/>
    </location>
</feature>
<evidence type="ECO:0000256" key="6">
    <source>
        <dbReference type="ARBA" id="ARBA00023136"/>
    </source>
</evidence>
<feature type="domain" description="ABC transmembrane type-1" evidence="10">
    <location>
        <begin position="107"/>
        <end position="430"/>
    </location>
</feature>
<evidence type="ECO:0000259" key="10">
    <source>
        <dbReference type="PROSITE" id="PS50929"/>
    </source>
</evidence>
<feature type="transmembrane region" description="Helical" evidence="8">
    <location>
        <begin position="103"/>
        <end position="122"/>
    </location>
</feature>
<dbReference type="PANTHER" id="PTHR43394:SF1">
    <property type="entry name" value="ATP-BINDING CASSETTE SUB-FAMILY B MEMBER 10, MITOCHONDRIAL"/>
    <property type="match status" value="1"/>
</dbReference>
<name>A0ABS4WV80_9MICO</name>
<sequence>MTSSEENEENPENEKKAQNAPDPEASASPEDAPAPAGTPTPATAPAGTPTAVATPAAPAGDEASTAAEIASEKDAQRGLRPGQSAKNFWPSTKRLVREIGPESTFLVLAILIGVVSVALSVVGPKILGRATDIIFTGVISKNLPPGADPEEVIAQTRARGEEQFAEMLSGMTLTPGEGIDFTALHQTLALAVGLFVASGLLMWLQGVALNRIIYRVVYRLRREVEEKLHRLPLKYFDRMKRGEILSRVTNDIDNLQNTLMNTVTGLVNSILTVLGVLVMMLTISWQLSLIALAVIPVAVVVTAVVGSKAQKLFAQQWDATGVVNSEVEEAYTGHALVTVFGRRQQVAERFEERNEKLFRASFGAQFVSSLIMPLMMFVGNLSYVVVAIVGGLRIVSGQLTLGDVQAFIQYSRQFTQPLSQVASMATMLQSGVASAERVFELLDAEEQQPETTIDTAAAGIGEGRVEFEHVRFSYSRERELIRDLSLVADPGHTVAIVGPTGAGKTTLVNLVMRFYEVDDGRITIDGIDIRELTRAQLRSRTGMVLQDTWLFKGTLRENIRYGRLDATDEEVLEAARATHVDDFARQLPDGYDTVVDDDETTLSAGEKQLMTIARAFLARPDLLILDEATSSVDTRTEVLVQNAMNRLREGRTSFVIAHRLSTIRDADLILVMEAGDIVEQGTHEQLLAAGGAYARLYRSQFEGAAVDIDAEEELAAQGAEPEVPTATGGIAPGGV</sequence>
<dbReference type="InterPro" id="IPR011527">
    <property type="entry name" value="ABC1_TM_dom"/>
</dbReference>
<feature type="region of interest" description="Disordered" evidence="7">
    <location>
        <begin position="715"/>
        <end position="735"/>
    </location>
</feature>
<keyword evidence="3" id="KW-0547">Nucleotide-binding</keyword>
<accession>A0ABS4WV80</accession>
<evidence type="ECO:0000256" key="5">
    <source>
        <dbReference type="ARBA" id="ARBA00022989"/>
    </source>
</evidence>
<dbReference type="Pfam" id="PF00005">
    <property type="entry name" value="ABC_tran"/>
    <property type="match status" value="1"/>
</dbReference>
<proteinExistence type="predicted"/>
<evidence type="ECO:0000313" key="12">
    <source>
        <dbReference type="Proteomes" id="UP001519290"/>
    </source>
</evidence>
<dbReference type="Gene3D" id="1.20.1560.10">
    <property type="entry name" value="ABC transporter type 1, transmembrane domain"/>
    <property type="match status" value="1"/>
</dbReference>
<keyword evidence="6 8" id="KW-0472">Membrane</keyword>
<dbReference type="InterPro" id="IPR003439">
    <property type="entry name" value="ABC_transporter-like_ATP-bd"/>
</dbReference>
<feature type="region of interest" description="Disordered" evidence="7">
    <location>
        <begin position="1"/>
        <end position="87"/>
    </location>
</feature>